<dbReference type="Pfam" id="PF02635">
    <property type="entry name" value="DsrE"/>
    <property type="match status" value="1"/>
</dbReference>
<evidence type="ECO:0000313" key="3">
    <source>
        <dbReference type="Proteomes" id="UP000030512"/>
    </source>
</evidence>
<dbReference type="EMBL" id="CP014476">
    <property type="protein sequence ID" value="AMK74930.1"/>
    <property type="molecule type" value="Genomic_DNA"/>
</dbReference>
<evidence type="ECO:0000313" key="2">
    <source>
        <dbReference type="EMBL" id="AMK74930.1"/>
    </source>
</evidence>
<dbReference type="PANTHER" id="PTHR38780">
    <property type="entry name" value="PROTEIN TUSC"/>
    <property type="match status" value="1"/>
</dbReference>
<comment type="similarity">
    <text evidence="1">Belongs to the DsrF/TusC family.</text>
</comment>
<dbReference type="RefSeq" id="WP_036274746.1">
    <property type="nucleotide sequence ID" value="NZ_CP014476.1"/>
</dbReference>
<dbReference type="KEGG" id="mdn:JT25_000255"/>
<keyword evidence="3" id="KW-1185">Reference proteome</keyword>
<dbReference type="SUPFAM" id="SSF75169">
    <property type="entry name" value="DsrEFH-like"/>
    <property type="match status" value="1"/>
</dbReference>
<dbReference type="AlphaFoldDB" id="A0A140E3F6"/>
<sequence>MKRYLFIMRRLPYSGSHLQETLDAILTAAAFDQHVALLFVDDAVWQLKNQQQPAGLVLKDTSAIFQALQIYDVNDLYAEQESLSAAGLSCTDLILPVVSLVRPEVSGLMRSYDLIIPD</sequence>
<reference evidence="2 3" key="1">
    <citation type="journal article" date="2015" name="Environ. Microbiol.">
        <title>Methane oxidation coupled to nitrate reduction under hypoxia by the Gammaproteobacterium Methylomonas denitrificans, sp. nov. type strain FJG1.</title>
        <authorList>
            <person name="Kits K.D."/>
            <person name="Klotz M.G."/>
            <person name="Stein L.Y."/>
        </authorList>
    </citation>
    <scope>NUCLEOTIDE SEQUENCE [LARGE SCALE GENOMIC DNA]</scope>
    <source>
        <strain evidence="2 3">FJG1</strain>
    </source>
</reference>
<gene>
    <name evidence="2" type="ORF">JT25_000255</name>
</gene>
<dbReference type="OrthoDB" id="9789418at2"/>
<dbReference type="NCBIfam" id="TIGR03010">
    <property type="entry name" value="sulf_tusC_dsrF"/>
    <property type="match status" value="1"/>
</dbReference>
<dbReference type="InterPro" id="IPR027396">
    <property type="entry name" value="DsrEFH-like"/>
</dbReference>
<organism evidence="2 3">
    <name type="scientific">Methylomonas denitrificans</name>
    <dbReference type="NCBI Taxonomy" id="1538553"/>
    <lineage>
        <taxon>Bacteria</taxon>
        <taxon>Pseudomonadati</taxon>
        <taxon>Pseudomonadota</taxon>
        <taxon>Gammaproteobacteria</taxon>
        <taxon>Methylococcales</taxon>
        <taxon>Methylococcaceae</taxon>
        <taxon>Methylomonas</taxon>
    </lineage>
</organism>
<dbReference type="InterPro" id="IPR017462">
    <property type="entry name" value="Sulphur_relay_TusC/DsrF"/>
</dbReference>
<dbReference type="PANTHER" id="PTHR38780:SF1">
    <property type="entry name" value="PROTEIN TUSC"/>
    <property type="match status" value="1"/>
</dbReference>
<dbReference type="NCBIfam" id="NF001238">
    <property type="entry name" value="PRK00211.1"/>
    <property type="match status" value="1"/>
</dbReference>
<accession>A0A140E3F6</accession>
<dbReference type="Gene3D" id="3.40.1260.10">
    <property type="entry name" value="DsrEFH-like"/>
    <property type="match status" value="1"/>
</dbReference>
<protein>
    <submittedName>
        <fullName evidence="2">Sulfur relay protein TusC</fullName>
    </submittedName>
</protein>
<dbReference type="STRING" id="1538553.JT25_000255"/>
<evidence type="ECO:0000256" key="1">
    <source>
        <dbReference type="ARBA" id="ARBA00005996"/>
    </source>
</evidence>
<dbReference type="InterPro" id="IPR003787">
    <property type="entry name" value="Sulphur_relay_DsrE/F-like"/>
</dbReference>
<proteinExistence type="inferred from homology"/>
<name>A0A140E3F6_9GAMM</name>
<dbReference type="Proteomes" id="UP000030512">
    <property type="component" value="Chromosome"/>
</dbReference>